<name>A0A4R1BAW5_9BACT</name>
<dbReference type="Proteomes" id="UP000295334">
    <property type="component" value="Unassembled WGS sequence"/>
</dbReference>
<evidence type="ECO:0000313" key="2">
    <source>
        <dbReference type="EMBL" id="TCJ14121.1"/>
    </source>
</evidence>
<accession>A0A4R1BAW5</accession>
<feature type="chain" id="PRO_5020652225" evidence="1">
    <location>
        <begin position="25"/>
        <end position="219"/>
    </location>
</feature>
<dbReference type="RefSeq" id="WP_131448933.1">
    <property type="nucleotide sequence ID" value="NZ_SJZI01000042.1"/>
</dbReference>
<feature type="signal peptide" evidence="1">
    <location>
        <begin position="1"/>
        <end position="24"/>
    </location>
</feature>
<keyword evidence="3" id="KW-1185">Reference proteome</keyword>
<evidence type="ECO:0000313" key="3">
    <source>
        <dbReference type="Proteomes" id="UP000295334"/>
    </source>
</evidence>
<dbReference type="EMBL" id="SJZI01000042">
    <property type="protein sequence ID" value="TCJ14121.1"/>
    <property type="molecule type" value="Genomic_DNA"/>
</dbReference>
<organism evidence="2 3">
    <name type="scientific">Flaviaesturariibacter flavus</name>
    <dbReference type="NCBI Taxonomy" id="2502780"/>
    <lineage>
        <taxon>Bacteria</taxon>
        <taxon>Pseudomonadati</taxon>
        <taxon>Bacteroidota</taxon>
        <taxon>Chitinophagia</taxon>
        <taxon>Chitinophagales</taxon>
        <taxon>Chitinophagaceae</taxon>
        <taxon>Flaviaestuariibacter</taxon>
    </lineage>
</organism>
<sequence>MYTPEPIRLSLIALLFACSLNAGAQAPAGKASRYKFTDTVIMIIPDELVKDAAANFAERKGIPDSLKPMLEEQLKTALLRKQPMQIQTRFVDAGTDSTIVTLSPEVEHEGLTMPQSYSRMVMKKGRVVSRILDANDQNVPIPPPDGRSFASTGRTRIIMGYACAEFSANDGAVTIWVTDALPSSINPGVKDVNVKGAILGFSIRSQSDQLTSVLIRVVP</sequence>
<gene>
    <name evidence="2" type="ORF">EPD60_08920</name>
</gene>
<keyword evidence="1" id="KW-0732">Signal</keyword>
<proteinExistence type="predicted"/>
<evidence type="ECO:0000256" key="1">
    <source>
        <dbReference type="SAM" id="SignalP"/>
    </source>
</evidence>
<protein>
    <submittedName>
        <fullName evidence="2">Uncharacterized protein</fullName>
    </submittedName>
</protein>
<dbReference type="AlphaFoldDB" id="A0A4R1BAW5"/>
<dbReference type="OrthoDB" id="647623at2"/>
<reference evidence="2 3" key="1">
    <citation type="submission" date="2019-03" db="EMBL/GenBank/DDBJ databases">
        <authorList>
            <person name="Kim M.K.M."/>
        </authorList>
    </citation>
    <scope>NUCLEOTIDE SEQUENCE [LARGE SCALE GENOMIC DNA]</scope>
    <source>
        <strain evidence="2 3">17J68-12</strain>
    </source>
</reference>
<comment type="caution">
    <text evidence="2">The sequence shown here is derived from an EMBL/GenBank/DDBJ whole genome shotgun (WGS) entry which is preliminary data.</text>
</comment>